<dbReference type="GO" id="GO:0061630">
    <property type="term" value="F:ubiquitin protein ligase activity"/>
    <property type="evidence" value="ECO:0007669"/>
    <property type="project" value="UniProtKB-EC"/>
</dbReference>
<keyword evidence="8" id="KW-0732">Signal</keyword>
<keyword evidence="10" id="KW-0833">Ubl conjugation pathway</keyword>
<keyword evidence="7" id="KW-0479">Metal-binding</keyword>
<keyword evidence="20" id="KW-1185">Reference proteome</keyword>
<protein>
    <recommendedName>
        <fullName evidence="4">RING-type E3 ubiquitin transferase</fullName>
        <ecNumber evidence="4">2.3.2.27</ecNumber>
    </recommendedName>
</protein>
<dbReference type="Proteomes" id="UP001210211">
    <property type="component" value="Unassembled WGS sequence"/>
</dbReference>
<dbReference type="PANTHER" id="PTHR46539:SF2">
    <property type="entry name" value="RING-H2 FINGER PROTEIN ATL43"/>
    <property type="match status" value="1"/>
</dbReference>
<feature type="compositionally biased region" description="Polar residues" evidence="16">
    <location>
        <begin position="215"/>
        <end position="231"/>
    </location>
</feature>
<dbReference type="InterPro" id="IPR001841">
    <property type="entry name" value="Znf_RING"/>
</dbReference>
<dbReference type="GO" id="GO:0008270">
    <property type="term" value="F:zinc ion binding"/>
    <property type="evidence" value="ECO:0007669"/>
    <property type="project" value="UniProtKB-KW"/>
</dbReference>
<evidence type="ECO:0000256" key="10">
    <source>
        <dbReference type="ARBA" id="ARBA00022786"/>
    </source>
</evidence>
<accession>A0AAD5ZIV9</accession>
<dbReference type="CDD" id="cd16461">
    <property type="entry name" value="RING-H2_EL5-like"/>
    <property type="match status" value="1"/>
</dbReference>
<dbReference type="SUPFAM" id="SSF57850">
    <property type="entry name" value="RING/U-box"/>
    <property type="match status" value="1"/>
</dbReference>
<comment type="subcellular location">
    <subcellularLocation>
        <location evidence="2">Membrane</location>
        <topology evidence="2">Single-pass membrane protein</topology>
    </subcellularLocation>
</comment>
<evidence type="ECO:0000256" key="14">
    <source>
        <dbReference type="ARBA" id="ARBA00024209"/>
    </source>
</evidence>
<keyword evidence="13 17" id="KW-0472">Membrane</keyword>
<dbReference type="EC" id="2.3.2.27" evidence="4"/>
<dbReference type="PANTHER" id="PTHR46539">
    <property type="entry name" value="E3 UBIQUITIN-PROTEIN LIGASE ATL42"/>
    <property type="match status" value="1"/>
</dbReference>
<gene>
    <name evidence="19" type="ORF">LUZ61_002421</name>
</gene>
<reference evidence="19 20" key="1">
    <citation type="journal article" date="2022" name="Cell">
        <title>Repeat-based holocentromeres influence genome architecture and karyotype evolution.</title>
        <authorList>
            <person name="Hofstatter P.G."/>
            <person name="Thangavel G."/>
            <person name="Lux T."/>
            <person name="Neumann P."/>
            <person name="Vondrak T."/>
            <person name="Novak P."/>
            <person name="Zhang M."/>
            <person name="Costa L."/>
            <person name="Castellani M."/>
            <person name="Scott A."/>
            <person name="Toegelov H."/>
            <person name="Fuchs J."/>
            <person name="Mata-Sucre Y."/>
            <person name="Dias Y."/>
            <person name="Vanzela A.L.L."/>
            <person name="Huettel B."/>
            <person name="Almeida C.C.S."/>
            <person name="Simkova H."/>
            <person name="Souza G."/>
            <person name="Pedrosa-Harand A."/>
            <person name="Macas J."/>
            <person name="Mayer K.F.X."/>
            <person name="Houben A."/>
            <person name="Marques A."/>
        </authorList>
    </citation>
    <scope>NUCLEOTIDE SEQUENCE [LARGE SCALE GENOMIC DNA]</scope>
    <source>
        <strain evidence="19">RhyTen1mFocal</strain>
    </source>
</reference>
<proteinExistence type="inferred from homology"/>
<evidence type="ECO:0000256" key="7">
    <source>
        <dbReference type="ARBA" id="ARBA00022723"/>
    </source>
</evidence>
<evidence type="ECO:0000256" key="12">
    <source>
        <dbReference type="ARBA" id="ARBA00022989"/>
    </source>
</evidence>
<comment type="catalytic activity">
    <reaction evidence="1">
        <text>S-ubiquitinyl-[E2 ubiquitin-conjugating enzyme]-L-cysteine + [acceptor protein]-L-lysine = [E2 ubiquitin-conjugating enzyme]-L-cysteine + N(6)-ubiquitinyl-[acceptor protein]-L-lysine.</text>
        <dbReference type="EC" id="2.3.2.27"/>
    </reaction>
</comment>
<evidence type="ECO:0000256" key="11">
    <source>
        <dbReference type="ARBA" id="ARBA00022833"/>
    </source>
</evidence>
<organism evidence="19 20">
    <name type="scientific">Rhynchospora tenuis</name>
    <dbReference type="NCBI Taxonomy" id="198213"/>
    <lineage>
        <taxon>Eukaryota</taxon>
        <taxon>Viridiplantae</taxon>
        <taxon>Streptophyta</taxon>
        <taxon>Embryophyta</taxon>
        <taxon>Tracheophyta</taxon>
        <taxon>Spermatophyta</taxon>
        <taxon>Magnoliopsida</taxon>
        <taxon>Liliopsida</taxon>
        <taxon>Poales</taxon>
        <taxon>Cyperaceae</taxon>
        <taxon>Cyperoideae</taxon>
        <taxon>Rhynchosporeae</taxon>
        <taxon>Rhynchospora</taxon>
    </lineage>
</organism>
<feature type="domain" description="RING-type" evidence="18">
    <location>
        <begin position="122"/>
        <end position="164"/>
    </location>
</feature>
<dbReference type="PROSITE" id="PS50089">
    <property type="entry name" value="ZF_RING_2"/>
    <property type="match status" value="1"/>
</dbReference>
<comment type="caution">
    <text evidence="19">The sequence shown here is derived from an EMBL/GenBank/DDBJ whole genome shotgun (WGS) entry which is preliminary data.</text>
</comment>
<keyword evidence="11" id="KW-0862">Zinc</keyword>
<evidence type="ECO:0000256" key="1">
    <source>
        <dbReference type="ARBA" id="ARBA00000900"/>
    </source>
</evidence>
<keyword evidence="12 17" id="KW-1133">Transmembrane helix</keyword>
<dbReference type="Pfam" id="PF13639">
    <property type="entry name" value="zf-RING_2"/>
    <property type="match status" value="1"/>
</dbReference>
<evidence type="ECO:0000256" key="17">
    <source>
        <dbReference type="SAM" id="Phobius"/>
    </source>
</evidence>
<dbReference type="EMBL" id="JAMRDG010000001">
    <property type="protein sequence ID" value="KAJ3698716.1"/>
    <property type="molecule type" value="Genomic_DNA"/>
</dbReference>
<dbReference type="Gene3D" id="3.30.40.10">
    <property type="entry name" value="Zinc/RING finger domain, C3HC4 (zinc finger)"/>
    <property type="match status" value="1"/>
</dbReference>
<evidence type="ECO:0000256" key="2">
    <source>
        <dbReference type="ARBA" id="ARBA00004167"/>
    </source>
</evidence>
<feature type="transmembrane region" description="Helical" evidence="17">
    <location>
        <begin position="44"/>
        <end position="65"/>
    </location>
</feature>
<evidence type="ECO:0000259" key="18">
    <source>
        <dbReference type="PROSITE" id="PS50089"/>
    </source>
</evidence>
<evidence type="ECO:0000256" key="3">
    <source>
        <dbReference type="ARBA" id="ARBA00004906"/>
    </source>
</evidence>
<feature type="region of interest" description="Disordered" evidence="16">
    <location>
        <begin position="176"/>
        <end position="231"/>
    </location>
</feature>
<comment type="similarity">
    <text evidence="14">Belongs to the RING-type zinc finger family. ATL subfamily.</text>
</comment>
<evidence type="ECO:0000256" key="13">
    <source>
        <dbReference type="ARBA" id="ARBA00023136"/>
    </source>
</evidence>
<evidence type="ECO:0000313" key="19">
    <source>
        <dbReference type="EMBL" id="KAJ3698716.1"/>
    </source>
</evidence>
<name>A0AAD5ZIV9_9POAL</name>
<keyword evidence="9 15" id="KW-0863">Zinc-finger</keyword>
<evidence type="ECO:0000256" key="4">
    <source>
        <dbReference type="ARBA" id="ARBA00012483"/>
    </source>
</evidence>
<evidence type="ECO:0000313" key="20">
    <source>
        <dbReference type="Proteomes" id="UP001210211"/>
    </source>
</evidence>
<evidence type="ECO:0000256" key="15">
    <source>
        <dbReference type="PROSITE-ProRule" id="PRU00175"/>
    </source>
</evidence>
<dbReference type="InterPro" id="IPR013083">
    <property type="entry name" value="Znf_RING/FYVE/PHD"/>
</dbReference>
<evidence type="ECO:0000256" key="5">
    <source>
        <dbReference type="ARBA" id="ARBA00022679"/>
    </source>
</evidence>
<dbReference type="SMART" id="SM00184">
    <property type="entry name" value="RING"/>
    <property type="match status" value="1"/>
</dbReference>
<dbReference type="GO" id="GO:0016020">
    <property type="term" value="C:membrane"/>
    <property type="evidence" value="ECO:0007669"/>
    <property type="project" value="UniProtKB-SubCell"/>
</dbReference>
<dbReference type="FunFam" id="3.30.40.10:FF:000285">
    <property type="entry name" value="RING-H2 finger protein ATL43"/>
    <property type="match status" value="1"/>
</dbReference>
<evidence type="ECO:0000256" key="8">
    <source>
        <dbReference type="ARBA" id="ARBA00022729"/>
    </source>
</evidence>
<comment type="pathway">
    <text evidence="3">Protein modification; protein ubiquitination.</text>
</comment>
<evidence type="ECO:0000256" key="9">
    <source>
        <dbReference type="ARBA" id="ARBA00022771"/>
    </source>
</evidence>
<evidence type="ECO:0000256" key="16">
    <source>
        <dbReference type="SAM" id="MobiDB-lite"/>
    </source>
</evidence>
<keyword evidence="5" id="KW-0808">Transferase</keyword>
<dbReference type="AlphaFoldDB" id="A0AAD5ZIV9"/>
<sequence>MHRALFRHLLSAATDPPLTASPPLSPPPPMALHPPPFTPFRPSIAVIVGILTTLFSLTFLLLLYARHCKRSDSTYSPESTATYGFPSGGDLRRHSGVVRSVVESLPLIRFGALKGEKDGLECAVCLGRFEPAEVLRILPKCKHGFHVECVDTWLDAHSTCPLCRVRVEPEDILISVDTDPSPNWNPKPNPNPNSKECNRDSNSCAQAGGRRVSGRYSTGSLQIGQTRPGSNRRSVDAVGCFDIGKVRKDRVLLPEPAPQDREAFERRFSHRIVVGDGEGTVIERWSDLRPSDLVLLRSDERLSQCGGRQEINGRSLSEITGVSRLAPSRFGAVPRRVEEERRLRNWVGLAAQRTAKWLRGPPPSDNGPSS</sequence>
<evidence type="ECO:0000256" key="6">
    <source>
        <dbReference type="ARBA" id="ARBA00022692"/>
    </source>
</evidence>
<keyword evidence="6 17" id="KW-0812">Transmembrane</keyword>